<dbReference type="HOGENOM" id="CLU_972848_0_0_6"/>
<name>E6XKC0_SHEP2</name>
<dbReference type="AlphaFoldDB" id="E6XKC0"/>
<dbReference type="EMBL" id="CP002457">
    <property type="protein sequence ID" value="ADV53239.1"/>
    <property type="molecule type" value="Genomic_DNA"/>
</dbReference>
<accession>E6XKC0</accession>
<proteinExistence type="predicted"/>
<dbReference type="KEGG" id="shp:Sput200_0760"/>
<keyword evidence="1" id="KW-0175">Coiled coil</keyword>
<evidence type="ECO:0000313" key="2">
    <source>
        <dbReference type="EMBL" id="ADV53239.1"/>
    </source>
</evidence>
<evidence type="ECO:0000256" key="1">
    <source>
        <dbReference type="SAM" id="Coils"/>
    </source>
</evidence>
<dbReference type="PATRIC" id="fig|399804.5.peg.775"/>
<gene>
    <name evidence="2" type="ordered locus">Sput200_0760</name>
</gene>
<reference evidence="2 3" key="1">
    <citation type="submission" date="2011-01" db="EMBL/GenBank/DDBJ databases">
        <title>Complete sequence of Shewanella putrefaciens 200.</title>
        <authorList>
            <consortium name="US DOE Joint Genome Institute"/>
            <person name="Lucas S."/>
            <person name="Copeland A."/>
            <person name="Lapidus A."/>
            <person name="Cheng J.-F."/>
            <person name="Bruce D."/>
            <person name="Goodwin L."/>
            <person name="Pitluck S."/>
            <person name="Munk A.C."/>
            <person name="Detter J.C."/>
            <person name="Han C."/>
            <person name="Tapia R."/>
            <person name="Land M."/>
            <person name="Hauser L."/>
            <person name="Chang Y.-J."/>
            <person name="Jeffries C."/>
            <person name="Kyrpides N."/>
            <person name="Ivanova N."/>
            <person name="Mikhailova N."/>
            <person name="Kolker E."/>
            <person name="Lawrence C."/>
            <person name="McCue L.A."/>
            <person name="DiChristina T."/>
            <person name="Nealson K."/>
            <person name="Fredrickson J.K."/>
            <person name="Woyke T."/>
        </authorList>
    </citation>
    <scope>NUCLEOTIDE SEQUENCE [LARGE SCALE GENOMIC DNA]</scope>
    <source>
        <strain evidence="2 3">200</strain>
    </source>
</reference>
<organism evidence="2 3">
    <name type="scientific">Shewanella putrefaciens (strain 200)</name>
    <dbReference type="NCBI Taxonomy" id="399804"/>
    <lineage>
        <taxon>Bacteria</taxon>
        <taxon>Pseudomonadati</taxon>
        <taxon>Pseudomonadota</taxon>
        <taxon>Gammaproteobacteria</taxon>
        <taxon>Alteromonadales</taxon>
        <taxon>Shewanellaceae</taxon>
        <taxon>Shewanella</taxon>
    </lineage>
</organism>
<dbReference type="Proteomes" id="UP000008209">
    <property type="component" value="Chromosome"/>
</dbReference>
<protein>
    <submittedName>
        <fullName evidence="2">Uncharacterized protein</fullName>
    </submittedName>
</protein>
<evidence type="ECO:0000313" key="3">
    <source>
        <dbReference type="Proteomes" id="UP000008209"/>
    </source>
</evidence>
<feature type="coiled-coil region" evidence="1">
    <location>
        <begin position="252"/>
        <end position="279"/>
    </location>
</feature>
<sequence>MGQHRKDRTTEEWTAYGHLLLQIIGKRHKLYKEIEPLINKLNENKLNINECQITESLNSHKYELKDHWRKWTQKIKQIPKDAGRTKFYIKKSTFENILNFICLSPELKLKKGLSDEAVFDILLIHLNSYGINNTKEMYDLIEKLEKYKPDTIERNSSKDLFEQEKPKHNDYEVRKLKEAIKDIHKEFEPKKNKETKSEIETLINIKWIIYDAIKTKHYQGENNTIINSILEELNKNKITNLRELQNIREIVGNKLKDENELLINENDKLHQDVMELELKLLDIDLK</sequence>